<evidence type="ECO:0000313" key="5">
    <source>
        <dbReference type="EMBL" id="KGA93495.1"/>
    </source>
</evidence>
<keyword evidence="3 5" id="KW-0808">Transferase</keyword>
<feature type="domain" description="Glycosyltransferase 2-like" evidence="4">
    <location>
        <begin position="31"/>
        <end position="192"/>
    </location>
</feature>
<dbReference type="EC" id="2.4.1.83" evidence="5"/>
<dbReference type="PATRIC" id="fig|178606.4.peg.1706"/>
<dbReference type="InterPro" id="IPR029044">
    <property type="entry name" value="Nucleotide-diphossugar_trans"/>
</dbReference>
<evidence type="ECO:0000259" key="4">
    <source>
        <dbReference type="Pfam" id="PF00535"/>
    </source>
</evidence>
<dbReference type="FunFam" id="3.90.550.10:FF:000122">
    <property type="entry name" value="Dolichol-phosphate mannosyltransferase subunit 1"/>
    <property type="match status" value="1"/>
</dbReference>
<dbReference type="PANTHER" id="PTHR43398:SF1">
    <property type="entry name" value="DOLICHOL-PHOSPHATE MANNOSYLTRANSFERASE SUBUNIT 1"/>
    <property type="match status" value="1"/>
</dbReference>
<dbReference type="GO" id="GO:0009247">
    <property type="term" value="P:glycolipid biosynthetic process"/>
    <property type="evidence" value="ECO:0007669"/>
    <property type="project" value="TreeGrafter"/>
</dbReference>
<dbReference type="GO" id="GO:0016020">
    <property type="term" value="C:membrane"/>
    <property type="evidence" value="ECO:0007669"/>
    <property type="project" value="GOC"/>
</dbReference>
<gene>
    <name evidence="5" type="ORF">LptCag_0108</name>
</gene>
<dbReference type="Gene3D" id="3.90.550.10">
    <property type="entry name" value="Spore Coat Polysaccharide Biosynthesis Protein SpsA, Chain A"/>
    <property type="match status" value="1"/>
</dbReference>
<organism evidence="5 6">
    <name type="scientific">Leptospirillum ferriphilum</name>
    <dbReference type="NCBI Taxonomy" id="178606"/>
    <lineage>
        <taxon>Bacteria</taxon>
        <taxon>Pseudomonadati</taxon>
        <taxon>Nitrospirota</taxon>
        <taxon>Nitrospiria</taxon>
        <taxon>Nitrospirales</taxon>
        <taxon>Nitrospiraceae</taxon>
        <taxon>Leptospirillum</taxon>
    </lineage>
</organism>
<keyword evidence="2 5" id="KW-0328">Glycosyltransferase</keyword>
<evidence type="ECO:0000313" key="6">
    <source>
        <dbReference type="Proteomes" id="UP000029452"/>
    </source>
</evidence>
<dbReference type="Proteomes" id="UP000029452">
    <property type="component" value="Unassembled WGS sequence"/>
</dbReference>
<name>A0A094WAE7_9BACT</name>
<evidence type="ECO:0000256" key="2">
    <source>
        <dbReference type="ARBA" id="ARBA00022676"/>
    </source>
</evidence>
<dbReference type="PANTHER" id="PTHR43398">
    <property type="entry name" value="DOLICHOL-PHOSPHATE MANNOSYLTRANSFERASE SUBUNIT 1"/>
    <property type="match status" value="1"/>
</dbReference>
<protein>
    <submittedName>
        <fullName evidence="5">Dolichol-phosphate mannosyltransferase</fullName>
        <ecNumber evidence="5">2.4.1.83</ecNumber>
    </submittedName>
</protein>
<evidence type="ECO:0000256" key="1">
    <source>
        <dbReference type="ARBA" id="ARBA00006739"/>
    </source>
</evidence>
<reference evidence="5 6" key="1">
    <citation type="submission" date="2014-06" db="EMBL/GenBank/DDBJ databases">
        <title>Draft genome sequence of iron oxidizing acidophile Leptospirillum ferriphilum DSM14647.</title>
        <authorList>
            <person name="Cardenas J.P."/>
            <person name="Lazcano M."/>
            <person name="Ossandon F.J."/>
            <person name="Corbett M."/>
            <person name="Holmes D.S."/>
            <person name="Watkin E."/>
        </authorList>
    </citation>
    <scope>NUCLEOTIDE SEQUENCE [LARGE SCALE GENOMIC DNA]</scope>
    <source>
        <strain evidence="5 6">DSM 14647</strain>
    </source>
</reference>
<dbReference type="Pfam" id="PF00535">
    <property type="entry name" value="Glycos_transf_2"/>
    <property type="match status" value="1"/>
</dbReference>
<dbReference type="InterPro" id="IPR039528">
    <property type="entry name" value="DPM1-like"/>
</dbReference>
<evidence type="ECO:0000256" key="3">
    <source>
        <dbReference type="ARBA" id="ARBA00022679"/>
    </source>
</evidence>
<dbReference type="SUPFAM" id="SSF53448">
    <property type="entry name" value="Nucleotide-diphospho-sugar transferases"/>
    <property type="match status" value="1"/>
</dbReference>
<dbReference type="InterPro" id="IPR001173">
    <property type="entry name" value="Glyco_trans_2-like"/>
</dbReference>
<proteinExistence type="inferred from homology"/>
<accession>A0A094WAE7</accession>
<dbReference type="AlphaFoldDB" id="A0A094WAE7"/>
<dbReference type="OrthoDB" id="9810303at2"/>
<dbReference type="RefSeq" id="WP_052157889.1">
    <property type="nucleotide sequence ID" value="NZ_JBPKCJ010000005.1"/>
</dbReference>
<dbReference type="EMBL" id="JPGK01000006">
    <property type="protein sequence ID" value="KGA93495.1"/>
    <property type="molecule type" value="Genomic_DNA"/>
</dbReference>
<dbReference type="GO" id="GO:0004582">
    <property type="term" value="F:dolichyl-phosphate beta-D-mannosyltransferase activity"/>
    <property type="evidence" value="ECO:0007669"/>
    <property type="project" value="UniProtKB-EC"/>
</dbReference>
<dbReference type="CDD" id="cd06442">
    <property type="entry name" value="DPM1_like"/>
    <property type="match status" value="1"/>
</dbReference>
<sequence>MPHSSLESPGQSPAFSGPLEKPSASLDLLMLIPTYNESENIIGLIERFLALSPHWGVLVVDDHSPDGTWALVEEFQKKRSAHVYLLHRYVDRGRGKSGIDGYKKALEMGVPVIGEMDADGSHAPEDLPAMVRRLPGVDGVIGSRLVPGGREEGRPFSRTLITRLANLYIRMVLAMPLKDITSGYRIFRREILLDVPWDHLVSQGPSVLQEILYIVFKKGGSLAEVPITFRDRVLGTSTLNSRILRDSLGKILLFRNVYRKLSPSRPDPAR</sequence>
<comment type="similarity">
    <text evidence="1">Belongs to the glycosyltransferase 2 family.</text>
</comment>
<comment type="caution">
    <text evidence="5">The sequence shown here is derived from an EMBL/GenBank/DDBJ whole genome shotgun (WGS) entry which is preliminary data.</text>
</comment>